<dbReference type="CDD" id="cd01989">
    <property type="entry name" value="USP_STK_Ubox_N"/>
    <property type="match status" value="1"/>
</dbReference>
<protein>
    <recommendedName>
        <fullName evidence="5">U-box domain-containing protein 35-like</fullName>
    </recommendedName>
</protein>
<evidence type="ECO:0000313" key="4">
    <source>
        <dbReference type="RefSeq" id="XP_071920321.1"/>
    </source>
</evidence>
<dbReference type="PANTHER" id="PTHR47382">
    <property type="entry name" value="U-BOX DOMAIN-CONTAINING PROTEIN 52-LIKE"/>
    <property type="match status" value="1"/>
</dbReference>
<reference evidence="4" key="1">
    <citation type="submission" date="2025-08" db="UniProtKB">
        <authorList>
            <consortium name="RefSeq"/>
        </authorList>
    </citation>
    <scope>IDENTIFICATION</scope>
    <source>
        <tissue evidence="4">Leaves</tissue>
    </source>
</reference>
<keyword evidence="2" id="KW-0732">Signal</keyword>
<proteinExistence type="predicted"/>
<dbReference type="Gene3D" id="3.40.50.620">
    <property type="entry name" value="HUPs"/>
    <property type="match status" value="1"/>
</dbReference>
<evidence type="ECO:0000313" key="3">
    <source>
        <dbReference type="Proteomes" id="UP001652660"/>
    </source>
</evidence>
<gene>
    <name evidence="4" type="primary">LOC140013988</name>
</gene>
<feature type="region of interest" description="Disordered" evidence="1">
    <location>
        <begin position="351"/>
        <end position="394"/>
    </location>
</feature>
<name>A0ABM4VLB0_COFAR</name>
<evidence type="ECO:0000256" key="2">
    <source>
        <dbReference type="SAM" id="SignalP"/>
    </source>
</evidence>
<dbReference type="RefSeq" id="XP_071920321.1">
    <property type="nucleotide sequence ID" value="XM_072064220.1"/>
</dbReference>
<feature type="compositionally biased region" description="Polar residues" evidence="1">
    <location>
        <begin position="355"/>
        <end position="393"/>
    </location>
</feature>
<feature type="compositionally biased region" description="Acidic residues" evidence="1">
    <location>
        <begin position="96"/>
        <end position="106"/>
    </location>
</feature>
<feature type="chain" id="PRO_5047161918" description="U-box domain-containing protein 35-like" evidence="2">
    <location>
        <begin position="30"/>
        <end position="404"/>
    </location>
</feature>
<feature type="signal peptide" evidence="2">
    <location>
        <begin position="1"/>
        <end position="29"/>
    </location>
</feature>
<dbReference type="GeneID" id="140013988"/>
<keyword evidence="3" id="KW-1185">Reference proteome</keyword>
<dbReference type="InterPro" id="IPR014729">
    <property type="entry name" value="Rossmann-like_a/b/a_fold"/>
</dbReference>
<accession>A0ABM4VLB0</accession>
<evidence type="ECO:0000256" key="1">
    <source>
        <dbReference type="SAM" id="MobiDB-lite"/>
    </source>
</evidence>
<feature type="region of interest" description="Disordered" evidence="1">
    <location>
        <begin position="87"/>
        <end position="109"/>
    </location>
</feature>
<dbReference type="PANTHER" id="PTHR47382:SF3">
    <property type="entry name" value="ADENINE NUCLEOTIDE ALPHA HYDROLASES-LIKE SUPERFAMILY PROTEIN"/>
    <property type="match status" value="1"/>
</dbReference>
<dbReference type="Proteomes" id="UP001652660">
    <property type="component" value="Chromosome 9c"/>
</dbReference>
<sequence>MHLNFLKSKTSNILVSLTTFLLFLPTATGEMRRADDKAQNLYGSESKPVVAVTSVDHQKGPWGPPSSAHYKGDDDFQMMMMMSSSGGWGSTGGVSEIEEEEEEDEPEYSRRRKVFDFNKSTGGPLDSIREEEDQRQVVGLELEEQCSSRTSTLFSFDFHEGESEDAVYYVALVQGGQQGNGGSKRAADQDSASMDALLWTLNHAATANNDPTTTPLLFLVHVFPEIKHIPTPLGMVPLSQVNPEQKEIYMAQERGKRTQFLDKFLNACSSAAEVKVDTILIESDMEAKAILDLIPILNIRKLVLGTTKAILRKVRSKRSASGVIDQIVKGAPEFCEVKVICEGKETLDFMIRDSPSGTSPSPQAQGTYSDNNHTSQPMHSQRRSSSATDQSFSCGCFKPKVADF</sequence>
<organism evidence="3 4">
    <name type="scientific">Coffea arabica</name>
    <name type="common">Arabian coffee</name>
    <dbReference type="NCBI Taxonomy" id="13443"/>
    <lineage>
        <taxon>Eukaryota</taxon>
        <taxon>Viridiplantae</taxon>
        <taxon>Streptophyta</taxon>
        <taxon>Embryophyta</taxon>
        <taxon>Tracheophyta</taxon>
        <taxon>Spermatophyta</taxon>
        <taxon>Magnoliopsida</taxon>
        <taxon>eudicotyledons</taxon>
        <taxon>Gunneridae</taxon>
        <taxon>Pentapetalae</taxon>
        <taxon>asterids</taxon>
        <taxon>lamiids</taxon>
        <taxon>Gentianales</taxon>
        <taxon>Rubiaceae</taxon>
        <taxon>Ixoroideae</taxon>
        <taxon>Gardenieae complex</taxon>
        <taxon>Bertiereae - Coffeeae clade</taxon>
        <taxon>Coffeeae</taxon>
        <taxon>Coffea</taxon>
    </lineage>
</organism>
<evidence type="ECO:0008006" key="5">
    <source>
        <dbReference type="Google" id="ProtNLM"/>
    </source>
</evidence>